<gene>
    <name evidence="2" type="ORF">AN217_01180</name>
</gene>
<evidence type="ECO:0000313" key="2">
    <source>
        <dbReference type="EMBL" id="OEV01935.1"/>
    </source>
</evidence>
<dbReference type="Proteomes" id="UP000175829">
    <property type="component" value="Unassembled WGS sequence"/>
</dbReference>
<comment type="caution">
    <text evidence="2">The sequence shown here is derived from an EMBL/GenBank/DDBJ whole genome shotgun (WGS) entry which is preliminary data.</text>
</comment>
<organism evidence="2 3">
    <name type="scientific">Streptomyces qinglanensis</name>
    <dbReference type="NCBI Taxonomy" id="943816"/>
    <lineage>
        <taxon>Bacteria</taxon>
        <taxon>Bacillati</taxon>
        <taxon>Actinomycetota</taxon>
        <taxon>Actinomycetes</taxon>
        <taxon>Kitasatosporales</taxon>
        <taxon>Streptomycetaceae</taxon>
        <taxon>Streptomyces</taxon>
    </lineage>
</organism>
<dbReference type="InterPro" id="IPR021354">
    <property type="entry name" value="DUF2975"/>
</dbReference>
<proteinExistence type="predicted"/>
<feature type="transmembrane region" description="Helical" evidence="1">
    <location>
        <begin position="93"/>
        <end position="114"/>
    </location>
</feature>
<protein>
    <submittedName>
        <fullName evidence="2">PE-PGRS family protein</fullName>
    </submittedName>
</protein>
<dbReference type="Pfam" id="PF11188">
    <property type="entry name" value="DUF2975"/>
    <property type="match status" value="1"/>
</dbReference>
<sequence>MSTTSWWSRTDSRLLEAALGLAVVLVGVFGVLLPALGVVGLGDGRVNTVEVEPGTAARIPEKVSAAATGHGMTLTGTRQAELVLADPGPGQRLLLALPEVVGSLLLLLVLVLLFKVARTLSGGDIFVPANARRLSAIGLTVLVQAVLTPVLPALTTEMLVHGSPMAEQIPFSVTFTGEHVLLAFLVLALGEVFRRGTTLRADTEGLV</sequence>
<dbReference type="EMBL" id="LJGV01000021">
    <property type="protein sequence ID" value="OEV01935.1"/>
    <property type="molecule type" value="Genomic_DNA"/>
</dbReference>
<dbReference type="RefSeq" id="WP_027760623.1">
    <property type="nucleotide sequence ID" value="NZ_LJGV01000021.1"/>
</dbReference>
<feature type="transmembrane region" description="Helical" evidence="1">
    <location>
        <begin position="169"/>
        <end position="190"/>
    </location>
</feature>
<dbReference type="PATRIC" id="fig|943816.4.peg.5318"/>
<keyword evidence="1" id="KW-0472">Membrane</keyword>
<feature type="transmembrane region" description="Helical" evidence="1">
    <location>
        <begin position="134"/>
        <end position="154"/>
    </location>
</feature>
<accession>A0A1E7KDE3</accession>
<feature type="transmembrane region" description="Helical" evidence="1">
    <location>
        <begin position="21"/>
        <end position="41"/>
    </location>
</feature>
<dbReference type="AlphaFoldDB" id="A0A1E7KDE3"/>
<keyword evidence="1" id="KW-1133">Transmembrane helix</keyword>
<evidence type="ECO:0000256" key="1">
    <source>
        <dbReference type="SAM" id="Phobius"/>
    </source>
</evidence>
<keyword evidence="1" id="KW-0812">Transmembrane</keyword>
<evidence type="ECO:0000313" key="3">
    <source>
        <dbReference type="Proteomes" id="UP000175829"/>
    </source>
</evidence>
<name>A0A1E7KDE3_9ACTN</name>
<reference evidence="2 3" key="1">
    <citation type="journal article" date="2016" name="Front. Microbiol.">
        <title>Comparative Genomics Analysis of Streptomyces Species Reveals Their Adaptation to the Marine Environment and Their Diversity at the Genomic Level.</title>
        <authorList>
            <person name="Tian X."/>
            <person name="Zhang Z."/>
            <person name="Yang T."/>
            <person name="Chen M."/>
            <person name="Li J."/>
            <person name="Chen F."/>
            <person name="Yang J."/>
            <person name="Li W."/>
            <person name="Zhang B."/>
            <person name="Zhang Z."/>
            <person name="Wu J."/>
            <person name="Zhang C."/>
            <person name="Long L."/>
            <person name="Xiao J."/>
        </authorList>
    </citation>
    <scope>NUCLEOTIDE SEQUENCE [LARGE SCALE GENOMIC DNA]</scope>
    <source>
        <strain evidence="2 3">SCSIO M10379</strain>
    </source>
</reference>